<dbReference type="InterPro" id="IPR036179">
    <property type="entry name" value="Ig-like_dom_sf"/>
</dbReference>
<keyword evidence="6" id="KW-0393">Immunoglobulin domain</keyword>
<dbReference type="SUPFAM" id="SSF48726">
    <property type="entry name" value="Immunoglobulin"/>
    <property type="match status" value="1"/>
</dbReference>
<dbReference type="InterPro" id="IPR000483">
    <property type="entry name" value="Cys-rich_flank_reg_C"/>
</dbReference>
<dbReference type="Pfam" id="PF13855">
    <property type="entry name" value="LRR_8"/>
    <property type="match status" value="2"/>
</dbReference>
<dbReference type="SMART" id="SM00369">
    <property type="entry name" value="LRR_TYP"/>
    <property type="match status" value="5"/>
</dbReference>
<name>W8AB76_CERCA</name>
<feature type="region of interest" description="Disordered" evidence="7">
    <location>
        <begin position="744"/>
        <end position="780"/>
    </location>
</feature>
<feature type="domain" description="Ig-like" evidence="9">
    <location>
        <begin position="333"/>
        <end position="435"/>
    </location>
</feature>
<evidence type="ECO:0000256" key="3">
    <source>
        <dbReference type="ARBA" id="ARBA00022737"/>
    </source>
</evidence>
<keyword evidence="2" id="KW-0732">Signal</keyword>
<sequence length="1003" mass="110447">MMLSHRSKGATTCRIDCSNKMYDQPCRTFCRRRSSKQTIKKSHNKHSAVSAQQQQYRQYTPHSSTALLLLLTQALFLLLLLVSISPTDGNPDWMQHCSMCHCNWNSGKKTADCKARSLKAIPNDLSNEMQVVDFSNNHIPELRREEFADANLQNLHKIFLRNCTIQEVNRDALKGLTILIELDMSHNFIGELHVGTFSGLEKLRTLVMNHNEIQVLENYLFVDLPFLSRVEFKNNRLKQVEVHTFGQQPILSAIYLEANSLHVLRKETFTRIPKLVHLSLTQNPWNCTCELQAFRDFAIAKRLYTPPTDCAQPAALRGKLWTDIPSENFACQPHILGSVRSFVEVQSDNITLPCRVEGSPRPNITWVYNRRAINPNDQRFLIRNSLEQPPLISSDPIESITSELRIFNVRASDKGVYTCIAENRGGKGEAEFQLIVDGDFFGALEGIAGGVGASTTDTQSNFLLVICLIVITVLLILMCVLLLACWWCRRARSYQKDTTMMSENGLISTKMDKTNSSMLEGSVIMEMQKSLLTEVNPVEKPPRRTELENVDGSDEGHEIKKTLLDESQFGNHPRDDETHSVALSDTTAPRVRHTYIDDTYGTSLPPDLLAFPARVPPTSPSMQSSHSNIPEQIIYGIRSPPLTSPVYAHMTPHGIYGTTTIAAATPNGFMTLQHPKSRNLALIAAANNRQQLQQQQHMHAVAAHLPPQHGVHHQQQSPFMPAPVMYSPTTAVVMKQGYMTIPRKPRVPSWAPSTSTANATQLSEFQSPTSPNPSESGTATTAELQAEPVYDNLGLRTTAAGNSTLNLHKLHPEASSGTGGASTSTRYTMRDRPLPATPSLTSVASSSASTAMQQQQQQQVQQQQQTPTKQKPVLPSTSAAAVASASKIYEPIHDLAHNHHQLTTTSDTEPLYGTARNHNGLTIVPSAINMNGGVGGGGAVNGALNISNSANTSTTGGEPTKVAKIPPRPPPKPKKKMSVTAIRGGQGSTSQLFDDEGEDGTEV</sequence>
<keyword evidence="5" id="KW-0325">Glycoprotein</keyword>
<evidence type="ECO:0000256" key="8">
    <source>
        <dbReference type="SAM" id="Phobius"/>
    </source>
</evidence>
<dbReference type="Gene3D" id="2.60.40.10">
    <property type="entry name" value="Immunoglobulins"/>
    <property type="match status" value="1"/>
</dbReference>
<evidence type="ECO:0000256" key="1">
    <source>
        <dbReference type="ARBA" id="ARBA00022614"/>
    </source>
</evidence>
<reference evidence="10" key="1">
    <citation type="submission" date="2013-07" db="EMBL/GenBank/DDBJ databases">
        <authorList>
            <person name="Geib S."/>
        </authorList>
    </citation>
    <scope>NUCLEOTIDE SEQUENCE</scope>
</reference>
<evidence type="ECO:0000256" key="2">
    <source>
        <dbReference type="ARBA" id="ARBA00022729"/>
    </source>
</evidence>
<evidence type="ECO:0000256" key="4">
    <source>
        <dbReference type="ARBA" id="ARBA00023157"/>
    </source>
</evidence>
<dbReference type="InterPro" id="IPR007110">
    <property type="entry name" value="Ig-like_dom"/>
</dbReference>
<gene>
    <name evidence="10" type="primary">LRC24</name>
</gene>
<feature type="region of interest" description="Disordered" evidence="7">
    <location>
        <begin position="808"/>
        <end position="879"/>
    </location>
</feature>
<feature type="transmembrane region" description="Helical" evidence="8">
    <location>
        <begin position="462"/>
        <end position="487"/>
    </location>
</feature>
<keyword evidence="8" id="KW-0812">Transmembrane</keyword>
<dbReference type="AlphaFoldDB" id="W8AB76"/>
<dbReference type="FunFam" id="2.60.40.10:FF:000032">
    <property type="entry name" value="palladin isoform X1"/>
    <property type="match status" value="1"/>
</dbReference>
<keyword evidence="1" id="KW-0433">Leucine-rich repeat</keyword>
<dbReference type="InterPro" id="IPR013783">
    <property type="entry name" value="Ig-like_fold"/>
</dbReference>
<proteinExistence type="evidence at transcript level"/>
<dbReference type="InterPro" id="IPR003598">
    <property type="entry name" value="Ig_sub2"/>
</dbReference>
<dbReference type="PANTHER" id="PTHR45842">
    <property type="entry name" value="SYNAPTIC ADHESION-LIKE MOLECULE SALM"/>
    <property type="match status" value="1"/>
</dbReference>
<accession>W8AB76</accession>
<keyword evidence="8" id="KW-1133">Transmembrane helix</keyword>
<dbReference type="InterPro" id="IPR003599">
    <property type="entry name" value="Ig_sub"/>
</dbReference>
<reference evidence="10" key="2">
    <citation type="journal article" date="2014" name="BMC Genomics">
        <title>A genomic perspective to assessing quality of mass-reared SIT flies used in Mediterranean fruit fly (Ceratitis capitata) eradication in California.</title>
        <authorList>
            <person name="Calla B."/>
            <person name="Hall B."/>
            <person name="Hou S."/>
            <person name="Geib S.M."/>
        </authorList>
    </citation>
    <scope>NUCLEOTIDE SEQUENCE</scope>
</reference>
<dbReference type="SMART" id="SM00408">
    <property type="entry name" value="IGc2"/>
    <property type="match status" value="1"/>
</dbReference>
<feature type="compositionally biased region" description="Polar residues" evidence="7">
    <location>
        <begin position="751"/>
        <end position="780"/>
    </location>
</feature>
<feature type="region of interest" description="Disordered" evidence="7">
    <location>
        <begin position="950"/>
        <end position="1003"/>
    </location>
</feature>
<dbReference type="PANTHER" id="PTHR45842:SF12">
    <property type="entry name" value="KEKKON 5, ISOFORM A"/>
    <property type="match status" value="1"/>
</dbReference>
<dbReference type="Gene3D" id="3.80.10.10">
    <property type="entry name" value="Ribonuclease Inhibitor"/>
    <property type="match status" value="2"/>
</dbReference>
<dbReference type="Pfam" id="PF13927">
    <property type="entry name" value="Ig_3"/>
    <property type="match status" value="1"/>
</dbReference>
<feature type="compositionally biased region" description="Acidic residues" evidence="7">
    <location>
        <begin position="993"/>
        <end position="1003"/>
    </location>
</feature>
<evidence type="ECO:0000256" key="7">
    <source>
        <dbReference type="SAM" id="MobiDB-lite"/>
    </source>
</evidence>
<dbReference type="GO" id="GO:0071944">
    <property type="term" value="C:cell periphery"/>
    <property type="evidence" value="ECO:0007669"/>
    <property type="project" value="UniProtKB-ARBA"/>
</dbReference>
<feature type="compositionally biased region" description="Low complexity" evidence="7">
    <location>
        <begin position="837"/>
        <end position="879"/>
    </location>
</feature>
<dbReference type="FunFam" id="3.80.10.10:FF:000082">
    <property type="entry name" value="Leucine-rich repeat-containing 24"/>
    <property type="match status" value="1"/>
</dbReference>
<evidence type="ECO:0000259" key="9">
    <source>
        <dbReference type="PROSITE" id="PS50835"/>
    </source>
</evidence>
<keyword evidence="3" id="KW-0677">Repeat</keyword>
<keyword evidence="8" id="KW-0472">Membrane</keyword>
<dbReference type="OrthoDB" id="5954366at2759"/>
<dbReference type="SMART" id="SM00082">
    <property type="entry name" value="LRRCT"/>
    <property type="match status" value="1"/>
</dbReference>
<organism evidence="10">
    <name type="scientific">Ceratitis capitata</name>
    <name type="common">Mediterranean fruit fly</name>
    <name type="synonym">Tephritis capitata</name>
    <dbReference type="NCBI Taxonomy" id="7213"/>
    <lineage>
        <taxon>Eukaryota</taxon>
        <taxon>Metazoa</taxon>
        <taxon>Ecdysozoa</taxon>
        <taxon>Arthropoda</taxon>
        <taxon>Hexapoda</taxon>
        <taxon>Insecta</taxon>
        <taxon>Pterygota</taxon>
        <taxon>Neoptera</taxon>
        <taxon>Endopterygota</taxon>
        <taxon>Diptera</taxon>
        <taxon>Brachycera</taxon>
        <taxon>Muscomorpha</taxon>
        <taxon>Tephritoidea</taxon>
        <taxon>Tephritidae</taxon>
        <taxon>Ceratitis</taxon>
        <taxon>Ceratitis</taxon>
    </lineage>
</organism>
<protein>
    <submittedName>
        <fullName evidence="10">Leucine-rich repeat-containing protein 24</fullName>
    </submittedName>
</protein>
<keyword evidence="4" id="KW-1015">Disulfide bond</keyword>
<dbReference type="PROSITE" id="PS50835">
    <property type="entry name" value="IG_LIKE"/>
    <property type="match status" value="1"/>
</dbReference>
<dbReference type="InterPro" id="IPR001611">
    <property type="entry name" value="Leu-rich_rpt"/>
</dbReference>
<dbReference type="SMART" id="SM00409">
    <property type="entry name" value="IG"/>
    <property type="match status" value="1"/>
</dbReference>
<dbReference type="InterPro" id="IPR032675">
    <property type="entry name" value="LRR_dom_sf"/>
</dbReference>
<evidence type="ECO:0000313" key="10">
    <source>
        <dbReference type="EMBL" id="JAB85095.1"/>
    </source>
</evidence>
<dbReference type="InterPro" id="IPR003591">
    <property type="entry name" value="Leu-rich_rpt_typical-subtyp"/>
</dbReference>
<dbReference type="SUPFAM" id="SSF52058">
    <property type="entry name" value="L domain-like"/>
    <property type="match status" value="1"/>
</dbReference>
<feature type="transmembrane region" description="Helical" evidence="8">
    <location>
        <begin position="66"/>
        <end position="84"/>
    </location>
</feature>
<evidence type="ECO:0000256" key="5">
    <source>
        <dbReference type="ARBA" id="ARBA00023180"/>
    </source>
</evidence>
<dbReference type="InterPro" id="IPR050467">
    <property type="entry name" value="LRFN"/>
</dbReference>
<dbReference type="EMBL" id="GAMC01021460">
    <property type="protein sequence ID" value="JAB85095.1"/>
    <property type="molecule type" value="mRNA"/>
</dbReference>
<evidence type="ECO:0000256" key="6">
    <source>
        <dbReference type="ARBA" id="ARBA00023319"/>
    </source>
</evidence>